<dbReference type="EMBL" id="ACEC01000021">
    <property type="protein sequence ID" value="EEG31845.1"/>
    <property type="molecule type" value="Genomic_DNA"/>
</dbReference>
<comment type="caution">
    <text evidence="9">The sequence shown here is derived from an EMBL/GenBank/DDBJ whole genome shotgun (WGS) entry which is preliminary data.</text>
</comment>
<gene>
    <name evidence="9" type="ORF">CLOSTMETH_00581</name>
</gene>
<evidence type="ECO:0000259" key="5">
    <source>
        <dbReference type="Pfam" id="PF05592"/>
    </source>
</evidence>
<dbReference type="GO" id="GO:0005975">
    <property type="term" value="P:carbohydrate metabolic process"/>
    <property type="evidence" value="ECO:0007669"/>
    <property type="project" value="InterPro"/>
</dbReference>
<dbReference type="InterPro" id="IPR012341">
    <property type="entry name" value="6hp_glycosidase-like_sf"/>
</dbReference>
<dbReference type="Gene3D" id="1.50.10.10">
    <property type="match status" value="1"/>
</dbReference>
<name>C0E9T0_9FIRM</name>
<feature type="domain" description="Alpha-L-rhamnosidase C-terminal" evidence="8">
    <location>
        <begin position="1416"/>
        <end position="1494"/>
    </location>
</feature>
<protein>
    <recommendedName>
        <fullName evidence="2">alpha-L-rhamnosidase</fullName>
        <ecNumber evidence="2">3.2.1.40</ecNumber>
    </recommendedName>
</protein>
<keyword evidence="10" id="KW-1185">Reference proteome</keyword>
<dbReference type="EC" id="3.2.1.40" evidence="2"/>
<dbReference type="Pfam" id="PF25788">
    <property type="entry name" value="Ig_Rha78A_N"/>
    <property type="match status" value="1"/>
</dbReference>
<evidence type="ECO:0000259" key="8">
    <source>
        <dbReference type="Pfam" id="PF17390"/>
    </source>
</evidence>
<dbReference type="STRING" id="537013.CLOSTMETH_00581"/>
<dbReference type="Pfam" id="PF17389">
    <property type="entry name" value="Bac_rhamnosid6H"/>
    <property type="match status" value="1"/>
</dbReference>
<dbReference type="InterPro" id="IPR013783">
    <property type="entry name" value="Ig-like_fold"/>
</dbReference>
<dbReference type="Gene3D" id="2.60.420.10">
    <property type="entry name" value="Maltose phosphorylase, domain 3"/>
    <property type="match status" value="1"/>
</dbReference>
<dbReference type="eggNOG" id="COG3408">
    <property type="taxonomic scope" value="Bacteria"/>
</dbReference>
<dbReference type="InterPro" id="IPR035398">
    <property type="entry name" value="Bac_rhamnosid_C"/>
</dbReference>
<feature type="signal peptide" evidence="4">
    <location>
        <begin position="1"/>
        <end position="31"/>
    </location>
</feature>
<dbReference type="Pfam" id="PF17390">
    <property type="entry name" value="Bac_rhamnosid_C"/>
    <property type="match status" value="1"/>
</dbReference>
<sequence length="1577" mass="173789">MKKTNRFLAALLSVLMVVTMLAPLTAMQAIAATDVTITDLMTDNVKNPVGIDNTTPHFSWKMQSSTTGQKQTAYEIIVSTDKTFQDSSAVVWNPGKVSSDQSIDIAYQGTPLQSSTTYYWTVKVWDKDGVEVSASEPASFETALFEGDAWDDAEWLRLRKSTDPDPDAPPEEGADLSKYTIETNLKFQDAVGIVFAATDASHFFMWQINNNMEQGVEGTWVRPHRWNPGGALFNPENIPNFNGYKLPIDLVAGQDYNIALVVDVTASTVELLIDGTSLSKINCGDVDLSYGKIGFRQATNTNTHIDEKAWVDDLKVTANDGTIVFYQDFALANDTQFNAGSVEDGRLYVSSEGGSDKVTLQKESANYYRLDADFTINEGKAAILYGSNPEGTQYFYSTIDPAYKSGTPTVVQAVQYAHGGQAYDFDRGSINNVSAADLVGKQHHITVVANPNGNRNEVRVYIDGVEAKYHDNLDIFAYDGKVGFVSTEGSDASFDNICVKINGEPKLYENFSEENTFNGGSVENGTLRVSGSTRVFSNGSIGSSVPVEPVGPAHYRIDTDITMTGDAIGVVFSAADTSNMYMWQLNGVDHAGELYLRPHIWVNGTPHYAEYERNINQFFTYDQMLNQEHHLTIEVNDKTITTSIDGIVVDTFTSSFDVIDGKVGFRSGAAGETGLFDNFKVTTIAEDGVETVQHEYNFDDNKNPFENGKVVNGKFMVTDNSGAFFLKDTSKQGTPIFRKEFEPTNKVVSAKVYATSLGVYDLYVNGQRVGYTAEDGSVKYDEMKPGWTDYNYRVLYYTHDITDLINQNGVNAIAAMVGTGWWTGRISYNTYGTKDMAFMAKILLTYADGTTQVINTDQTWKASLGGPIRENDIWDGETYDANYDYAWSNPGYDETEWETPAISTDFKGTVSAHVGPTIQVRDELNRTPETVTVYQGSTETDTTYGEINVVSTPEPGETFTLKAGQTVVFDLGQNMVGWPNITVKGAQNTEVTMRFGEMLNDTGASSRGNDGPAGSIYTANYRSAKSTGTYVLKGDENGESYRPTFSFYGFRYVEMTASADIEISNFVAEVLGSVTTETGSIETSSADINQLYSNILWGQRGNYLSVPTDCPQRDERLGWTGDTQIFAGAASYNADVDGFFQKWLQDARDSQQAAGGAYTDTVPRSAAVGAGNAAWGDAGIIVPYTMYKMYGDTQTVKDMYESMTTYMNWLAARGYEGAGTGYGDWLSYDDNNDGEFRRLIAMAYYATDAQMMAEMAQAIDNTQDAEKYTTLYGEIKQAFQDRFVNADGSLKKTQQTAYLMALKADLLPNEESTQMALNSLLDRIKNNGNKLATGFVGTGTITQTLSDYGQSNMAYTLLLQRENPSWLYSVDQGATTIWERWNSYTLETGFGDVSMNSFNHYSYGAVAEWMYADMVGIEADSANPGFKHIILQPQPDTRTAEEIPANETKMNWVKGSYNSMYGEIVSNWSTENGVFDYSAVVPANTTATFRMPMINADSDAITINGTEYTLAELKVGGCRTEGVTFTEMDGTTAVFELLSGSYSFVEGKQTVVPEDTDKSILNRVIKDAEELQKTDEY</sequence>
<evidence type="ECO:0000256" key="4">
    <source>
        <dbReference type="SAM" id="SignalP"/>
    </source>
</evidence>
<dbReference type="Gene3D" id="2.60.120.260">
    <property type="entry name" value="Galactose-binding domain-like"/>
    <property type="match status" value="2"/>
</dbReference>
<dbReference type="Pfam" id="PF05592">
    <property type="entry name" value="Bac_rhamnosid"/>
    <property type="match status" value="1"/>
</dbReference>
<feature type="chain" id="PRO_5002897846" description="alpha-L-rhamnosidase" evidence="4">
    <location>
        <begin position="32"/>
        <end position="1577"/>
    </location>
</feature>
<evidence type="ECO:0000256" key="1">
    <source>
        <dbReference type="ARBA" id="ARBA00001445"/>
    </source>
</evidence>
<comment type="catalytic activity">
    <reaction evidence="1">
        <text>Hydrolysis of terminal non-reducing alpha-L-rhamnose residues in alpha-L-rhamnosides.</text>
        <dbReference type="EC" id="3.2.1.40"/>
    </reaction>
</comment>
<evidence type="ECO:0000313" key="10">
    <source>
        <dbReference type="Proteomes" id="UP000003340"/>
    </source>
</evidence>
<dbReference type="Pfam" id="PF08531">
    <property type="entry name" value="Bac_rhamnosid_N"/>
    <property type="match status" value="1"/>
</dbReference>
<evidence type="ECO:0000256" key="2">
    <source>
        <dbReference type="ARBA" id="ARBA00012652"/>
    </source>
</evidence>
<proteinExistence type="predicted"/>
<evidence type="ECO:0000256" key="3">
    <source>
        <dbReference type="ARBA" id="ARBA00022801"/>
    </source>
</evidence>
<dbReference type="PANTHER" id="PTHR33307:SF6">
    <property type="entry name" value="ALPHA-RHAMNOSIDASE (EUROFUNG)-RELATED"/>
    <property type="match status" value="1"/>
</dbReference>
<dbReference type="SUPFAM" id="SSF48208">
    <property type="entry name" value="Six-hairpin glycosidases"/>
    <property type="match status" value="1"/>
</dbReference>
<keyword evidence="4" id="KW-0732">Signal</keyword>
<feature type="non-terminal residue" evidence="9">
    <location>
        <position position="1577"/>
    </location>
</feature>
<dbReference type="Gene3D" id="2.60.40.10">
    <property type="entry name" value="Immunoglobulins"/>
    <property type="match status" value="1"/>
</dbReference>
<dbReference type="GO" id="GO:0030596">
    <property type="term" value="F:alpha-L-rhamnosidase activity"/>
    <property type="evidence" value="ECO:0007669"/>
    <property type="project" value="UniProtKB-EC"/>
</dbReference>
<feature type="domain" description="Alpha-L-rhamnosidase six-hairpin glycosidase" evidence="7">
    <location>
        <begin position="1077"/>
        <end position="1413"/>
    </location>
</feature>
<evidence type="ECO:0000259" key="6">
    <source>
        <dbReference type="Pfam" id="PF08531"/>
    </source>
</evidence>
<feature type="domain" description="Alpha-L-rhamnosidase concanavalin-like" evidence="5">
    <location>
        <begin position="965"/>
        <end position="1061"/>
    </location>
</feature>
<dbReference type="InterPro" id="IPR016007">
    <property type="entry name" value="Alpha_rhamnosid"/>
</dbReference>
<dbReference type="InterPro" id="IPR013737">
    <property type="entry name" value="Bac_rhamnosid_N"/>
</dbReference>
<accession>C0E9T0</accession>
<reference evidence="9 10" key="1">
    <citation type="submission" date="2009-01" db="EMBL/GenBank/DDBJ databases">
        <authorList>
            <person name="Fulton L."/>
            <person name="Clifton S."/>
            <person name="Fulton B."/>
            <person name="Xu J."/>
            <person name="Minx P."/>
            <person name="Pepin K.H."/>
            <person name="Johnson M."/>
            <person name="Bhonagiri V."/>
            <person name="Nash W.E."/>
            <person name="Mardis E.R."/>
            <person name="Wilson R.K."/>
        </authorList>
    </citation>
    <scope>NUCLEOTIDE SEQUENCE [LARGE SCALE GENOMIC DNA]</scope>
    <source>
        <strain evidence="9 10">DSM 5476</strain>
    </source>
</reference>
<dbReference type="InterPro" id="IPR008902">
    <property type="entry name" value="Rhamnosid_concanavalin"/>
</dbReference>
<feature type="domain" description="Bacterial alpha-L-rhamnosidase N-terminal" evidence="6">
    <location>
        <begin position="746"/>
        <end position="921"/>
    </location>
</feature>
<dbReference type="PANTHER" id="PTHR33307">
    <property type="entry name" value="ALPHA-RHAMNOSIDASE (EUROFUNG)"/>
    <property type="match status" value="1"/>
</dbReference>
<keyword evidence="3" id="KW-0378">Hydrolase</keyword>
<dbReference type="Gene3D" id="2.60.120.560">
    <property type="entry name" value="Exo-inulinase, domain 1"/>
    <property type="match status" value="1"/>
</dbReference>
<reference evidence="9 10" key="2">
    <citation type="submission" date="2009-02" db="EMBL/GenBank/DDBJ databases">
        <title>Draft genome sequence of Clostridium methylpentosum (DSM 5476).</title>
        <authorList>
            <person name="Sudarsanam P."/>
            <person name="Ley R."/>
            <person name="Guruge J."/>
            <person name="Turnbaugh P.J."/>
            <person name="Mahowald M."/>
            <person name="Liep D."/>
            <person name="Gordon J."/>
        </authorList>
    </citation>
    <scope>NUCLEOTIDE SEQUENCE [LARGE SCALE GENOMIC DNA]</scope>
    <source>
        <strain evidence="9 10">DSM 5476</strain>
    </source>
</reference>
<dbReference type="InterPro" id="IPR035396">
    <property type="entry name" value="Bac_rhamnosid6H"/>
</dbReference>
<organism evidence="9 10">
    <name type="scientific">[Clostridium] methylpentosum DSM 5476</name>
    <dbReference type="NCBI Taxonomy" id="537013"/>
    <lineage>
        <taxon>Bacteria</taxon>
        <taxon>Bacillati</taxon>
        <taxon>Bacillota</taxon>
        <taxon>Clostridia</taxon>
        <taxon>Eubacteriales</taxon>
        <taxon>Oscillospiraceae</taxon>
        <taxon>Oscillospiraceae incertae sedis</taxon>
    </lineage>
</organism>
<evidence type="ECO:0000259" key="7">
    <source>
        <dbReference type="Pfam" id="PF17389"/>
    </source>
</evidence>
<dbReference type="InterPro" id="IPR008928">
    <property type="entry name" value="6-hairpin_glycosidase_sf"/>
</dbReference>
<dbReference type="HOGENOM" id="CLU_002926_3_1_9"/>
<evidence type="ECO:0000313" key="9">
    <source>
        <dbReference type="EMBL" id="EEG31845.1"/>
    </source>
</evidence>
<dbReference type="Proteomes" id="UP000003340">
    <property type="component" value="Unassembled WGS sequence"/>
</dbReference>